<accession>A0A0A8ZCD3</accession>
<reference evidence="1" key="1">
    <citation type="submission" date="2014-09" db="EMBL/GenBank/DDBJ databases">
        <authorList>
            <person name="Magalhaes I.L.F."/>
            <person name="Oliveira U."/>
            <person name="Santos F.R."/>
            <person name="Vidigal T.H.D.A."/>
            <person name="Brescovit A.D."/>
            <person name="Santos A.J."/>
        </authorList>
    </citation>
    <scope>NUCLEOTIDE SEQUENCE</scope>
    <source>
        <tissue evidence="1">Shoot tissue taken approximately 20 cm above the soil surface</tissue>
    </source>
</reference>
<dbReference type="AlphaFoldDB" id="A0A0A8ZCD3"/>
<dbReference type="EMBL" id="GBRH01261424">
    <property type="protein sequence ID" value="JAD36471.1"/>
    <property type="molecule type" value="Transcribed_RNA"/>
</dbReference>
<reference evidence="1" key="2">
    <citation type="journal article" date="2015" name="Data Brief">
        <title>Shoot transcriptome of the giant reed, Arundo donax.</title>
        <authorList>
            <person name="Barrero R.A."/>
            <person name="Guerrero F.D."/>
            <person name="Moolhuijzen P."/>
            <person name="Goolsby J.A."/>
            <person name="Tidwell J."/>
            <person name="Bellgard S.E."/>
            <person name="Bellgard M.I."/>
        </authorList>
    </citation>
    <scope>NUCLEOTIDE SEQUENCE</scope>
    <source>
        <tissue evidence="1">Shoot tissue taken approximately 20 cm above the soil surface</tissue>
    </source>
</reference>
<name>A0A0A8ZCD3_ARUDO</name>
<protein>
    <submittedName>
        <fullName evidence="1">Uncharacterized protein</fullName>
    </submittedName>
</protein>
<organism evidence="1">
    <name type="scientific">Arundo donax</name>
    <name type="common">Giant reed</name>
    <name type="synonym">Donax arundinaceus</name>
    <dbReference type="NCBI Taxonomy" id="35708"/>
    <lineage>
        <taxon>Eukaryota</taxon>
        <taxon>Viridiplantae</taxon>
        <taxon>Streptophyta</taxon>
        <taxon>Embryophyta</taxon>
        <taxon>Tracheophyta</taxon>
        <taxon>Spermatophyta</taxon>
        <taxon>Magnoliopsida</taxon>
        <taxon>Liliopsida</taxon>
        <taxon>Poales</taxon>
        <taxon>Poaceae</taxon>
        <taxon>PACMAD clade</taxon>
        <taxon>Arundinoideae</taxon>
        <taxon>Arundineae</taxon>
        <taxon>Arundo</taxon>
    </lineage>
</organism>
<evidence type="ECO:0000313" key="1">
    <source>
        <dbReference type="EMBL" id="JAD36471.1"/>
    </source>
</evidence>
<sequence>MREGKRLRYPDYCNMSHIAM</sequence>
<proteinExistence type="predicted"/>